<keyword evidence="7" id="KW-1185">Reference proteome</keyword>
<evidence type="ECO:0000256" key="2">
    <source>
        <dbReference type="ARBA" id="ARBA00023004"/>
    </source>
</evidence>
<dbReference type="InterPro" id="IPR011429">
    <property type="entry name" value="Cyt_c_Planctomycete-type"/>
</dbReference>
<dbReference type="PANTHER" id="PTHR35889">
    <property type="entry name" value="CYCLOINULO-OLIGOSACCHARIDE FRUCTANOTRANSFERASE-RELATED"/>
    <property type="match status" value="1"/>
</dbReference>
<accession>A0A2D0NK91</accession>
<feature type="chain" id="PRO_5012542178" description="Cytochrome c domain-containing protein" evidence="4">
    <location>
        <begin position="21"/>
        <end position="933"/>
    </location>
</feature>
<keyword evidence="4" id="KW-0732">Signal</keyword>
<dbReference type="AlphaFoldDB" id="A0A2D0NK91"/>
<dbReference type="InterPro" id="IPR022655">
    <property type="entry name" value="DUF1553"/>
</dbReference>
<reference evidence="6 7" key="1">
    <citation type="submission" date="2017-10" db="EMBL/GenBank/DDBJ databases">
        <title>The draft genome sequence of Lewinella nigricans NBRC 102662.</title>
        <authorList>
            <person name="Wang K."/>
        </authorList>
    </citation>
    <scope>NUCLEOTIDE SEQUENCE [LARGE SCALE GENOMIC DNA]</scope>
    <source>
        <strain evidence="6 7">NBRC 102662</strain>
    </source>
</reference>
<evidence type="ECO:0000313" key="7">
    <source>
        <dbReference type="Proteomes" id="UP000223913"/>
    </source>
</evidence>
<dbReference type="EMBL" id="PDUD01000001">
    <property type="protein sequence ID" value="PHN08629.1"/>
    <property type="molecule type" value="Genomic_DNA"/>
</dbReference>
<name>A0A2D0NK91_FLAN2</name>
<dbReference type="Pfam" id="PF07635">
    <property type="entry name" value="PSCyt1"/>
    <property type="match status" value="1"/>
</dbReference>
<dbReference type="Pfam" id="PF07587">
    <property type="entry name" value="PSD1"/>
    <property type="match status" value="1"/>
</dbReference>
<dbReference type="Pfam" id="PF07583">
    <property type="entry name" value="PSCyt2"/>
    <property type="match status" value="1"/>
</dbReference>
<evidence type="ECO:0000256" key="1">
    <source>
        <dbReference type="ARBA" id="ARBA00022723"/>
    </source>
</evidence>
<organism evidence="6 7">
    <name type="scientific">Flavilitoribacter nigricans (strain ATCC 23147 / DSM 23189 / NBRC 102662 / NCIMB 1420 / SS-2)</name>
    <name type="common">Lewinella nigricans</name>
    <dbReference type="NCBI Taxonomy" id="1122177"/>
    <lineage>
        <taxon>Bacteria</taxon>
        <taxon>Pseudomonadati</taxon>
        <taxon>Bacteroidota</taxon>
        <taxon>Saprospiria</taxon>
        <taxon>Saprospirales</taxon>
        <taxon>Lewinellaceae</taxon>
        <taxon>Flavilitoribacter</taxon>
    </lineage>
</organism>
<dbReference type="PROSITE" id="PS51007">
    <property type="entry name" value="CYTC"/>
    <property type="match status" value="1"/>
</dbReference>
<dbReference type="RefSeq" id="WP_099148219.1">
    <property type="nucleotide sequence ID" value="NZ_PDUD01000001.1"/>
</dbReference>
<protein>
    <recommendedName>
        <fullName evidence="5">Cytochrome c domain-containing protein</fullName>
    </recommendedName>
</protein>
<keyword evidence="1 3" id="KW-0479">Metal-binding</keyword>
<keyword evidence="3" id="KW-0349">Heme</keyword>
<dbReference type="GO" id="GO:0046872">
    <property type="term" value="F:metal ion binding"/>
    <property type="evidence" value="ECO:0007669"/>
    <property type="project" value="UniProtKB-KW"/>
</dbReference>
<feature type="domain" description="Cytochrome c" evidence="5">
    <location>
        <begin position="30"/>
        <end position="132"/>
    </location>
</feature>
<dbReference type="InterPro" id="IPR009056">
    <property type="entry name" value="Cyt_c-like_dom"/>
</dbReference>
<dbReference type="InterPro" id="IPR011444">
    <property type="entry name" value="DUF1549"/>
</dbReference>
<evidence type="ECO:0000256" key="4">
    <source>
        <dbReference type="SAM" id="SignalP"/>
    </source>
</evidence>
<keyword evidence="2 3" id="KW-0408">Iron</keyword>
<dbReference type="PANTHER" id="PTHR35889:SF3">
    <property type="entry name" value="F-BOX DOMAIN-CONTAINING PROTEIN"/>
    <property type="match status" value="1"/>
</dbReference>
<dbReference type="Proteomes" id="UP000223913">
    <property type="component" value="Unassembled WGS sequence"/>
</dbReference>
<feature type="signal peptide" evidence="4">
    <location>
        <begin position="1"/>
        <end position="20"/>
    </location>
</feature>
<evidence type="ECO:0000259" key="5">
    <source>
        <dbReference type="PROSITE" id="PS51007"/>
    </source>
</evidence>
<sequence>MSFRPYLCCLFLFLSVLFFANSCTSDYSAASAGAGEALFVHEIQPMLDRKCLSCHGNEPDDLRGDLDLRSRRTMLRGGASGEAAVVPGSPAISPLVLALKRQDPDKAMPPKENEALSPDDIELFEDWIEMGAPWPDEAQQDAILAAGDWQYGNRINVATSGGQSEDWDNRRYKLNNIWAFMPLEKPEVPAGDAPHPVDAFIQTKLEEKGLPATGPADKRTLIRRATFDLTGLPPSKQEIAAFLSDTSDRAFEKVVDRLLASPHYGEQWGRHWLDVVRYADTDGFSNDFIRPNAWRYRDYVIRSFNEDKPYDQFVREQVAGDEIDAGDPENLIATGFLRMGPWEHTAMSVAAETRQQFLDDVTNIVGETFLSIPLGCAKCHDHKYDPIPTRDYYRIQAVFAPTHFAERPAAFLPGENVEMMEEEKSRLERWLHSTREEQKAMNEKEEAAARAWFQQKGRPYLTKRDRRKLPDEEQPPRYLGLTNQDLGYRKVLNKRIQTINRTRTRFEPLAYAVYNGPNREVRSHQAMKVPEETSGAPPATFILGGGSVYAPGEEVRPGVLSAVSTLEQALDAAPRAPEAYPIPDEVSGRREAFAEWLTQPDHPLTLRSVVNRIWQYHFGTGLAGNANNLGTTGKKPTHPELLDWLAGYFVEQGWSFKALHRLIMSSQAYQRAGQHADPELLALKDPDNEYLAVFEPRRLAAEEIRDAMLSISGELNPETGGIPVRPEINQEIALQPRHIMGSIAPAYQPSRRPEVRNRRTIYTERYRSLPNPMLEVFNQPAPDMSCERRASSTVTPQVFSLLNSPQMRDRAIALALRLEAESGAGLREQVQLAASVVWNRPMQEEEIQPAVDFVWEMIRYHTKVPPDPVCYAREVEREMFEEMTGETFHYTEVLDVYADYEPDVKDTDIPPKTRALADLALVLFNTNEFMYVY</sequence>
<dbReference type="OrthoDB" id="1524066at2"/>
<comment type="caution">
    <text evidence="6">The sequence shown here is derived from an EMBL/GenBank/DDBJ whole genome shotgun (WGS) entry which is preliminary data.</text>
</comment>
<evidence type="ECO:0000256" key="3">
    <source>
        <dbReference type="PROSITE-ProRule" id="PRU00433"/>
    </source>
</evidence>
<proteinExistence type="predicted"/>
<dbReference type="GO" id="GO:0009055">
    <property type="term" value="F:electron transfer activity"/>
    <property type="evidence" value="ECO:0007669"/>
    <property type="project" value="InterPro"/>
</dbReference>
<evidence type="ECO:0000313" key="6">
    <source>
        <dbReference type="EMBL" id="PHN08629.1"/>
    </source>
</evidence>
<dbReference type="GO" id="GO:0020037">
    <property type="term" value="F:heme binding"/>
    <property type="evidence" value="ECO:0007669"/>
    <property type="project" value="InterPro"/>
</dbReference>
<gene>
    <name evidence="6" type="ORF">CRP01_01575</name>
</gene>